<comment type="caution">
    <text evidence="6">The sequence shown here is derived from an EMBL/GenBank/DDBJ whole genome shotgun (WGS) entry which is preliminary data.</text>
</comment>
<dbReference type="GO" id="GO:0003700">
    <property type="term" value="F:DNA-binding transcription factor activity"/>
    <property type="evidence" value="ECO:0007669"/>
    <property type="project" value="InterPro"/>
</dbReference>
<dbReference type="SUPFAM" id="SSF53697">
    <property type="entry name" value="SIS domain"/>
    <property type="match status" value="1"/>
</dbReference>
<dbReference type="EMBL" id="QRVK01000078">
    <property type="protein sequence ID" value="RGS34999.1"/>
    <property type="molecule type" value="Genomic_DNA"/>
</dbReference>
<dbReference type="Pfam" id="PF01418">
    <property type="entry name" value="HTH_6"/>
    <property type="match status" value="1"/>
</dbReference>
<protein>
    <submittedName>
        <fullName evidence="6">MurR/RpiR family transcriptional regulator</fullName>
    </submittedName>
</protein>
<dbReference type="Gene3D" id="1.10.10.10">
    <property type="entry name" value="Winged helix-like DNA-binding domain superfamily/Winged helix DNA-binding domain"/>
    <property type="match status" value="1"/>
</dbReference>
<dbReference type="PROSITE" id="PS51464">
    <property type="entry name" value="SIS"/>
    <property type="match status" value="1"/>
</dbReference>
<dbReference type="CDD" id="cd05013">
    <property type="entry name" value="SIS_RpiR"/>
    <property type="match status" value="1"/>
</dbReference>
<keyword evidence="3" id="KW-0804">Transcription</keyword>
<dbReference type="InterPro" id="IPR047640">
    <property type="entry name" value="RpiR-like"/>
</dbReference>
<sequence>MEGSVINQICASMDSFFDTEKKIGDYIVRNPKKIVDMTVGELAKECGVSEASVSRFCKRIELKGFHHLKISLARELVDAKDDGEISGHISVDDMEGSLRGILSNKMEELRQTVAMIDREELKKILGVINNADTVLMAAVGNTVPVAMDGAYKLNQIGIRAMSTPIWETELGYSYNLTDKDVVVAISNSGESTGVIQILEAAKSRGAVAISITNNARSSVAELSTYHITTATREKLFLDGYCFSRVSATMVIEIIYLLLASMRKESYESIVRHEQAMAYTKE</sequence>
<reference evidence="6 7" key="1">
    <citation type="submission" date="2018-08" db="EMBL/GenBank/DDBJ databases">
        <title>A genome reference for cultivated species of the human gut microbiota.</title>
        <authorList>
            <person name="Zou Y."/>
            <person name="Xue W."/>
            <person name="Luo G."/>
        </authorList>
    </citation>
    <scope>NUCLEOTIDE SEQUENCE [LARGE SCALE GENOMIC DNA]</scope>
    <source>
        <strain evidence="6 7">AF22-21</strain>
    </source>
</reference>
<proteinExistence type="predicted"/>
<name>A0A3R5WM21_9FIRM</name>
<dbReference type="GO" id="GO:1901135">
    <property type="term" value="P:carbohydrate derivative metabolic process"/>
    <property type="evidence" value="ECO:0007669"/>
    <property type="project" value="InterPro"/>
</dbReference>
<dbReference type="PANTHER" id="PTHR30514">
    <property type="entry name" value="GLUCOKINASE"/>
    <property type="match status" value="1"/>
</dbReference>
<gene>
    <name evidence="6" type="ORF">DWX94_14250</name>
</gene>
<dbReference type="PANTHER" id="PTHR30514:SF1">
    <property type="entry name" value="HTH-TYPE TRANSCRIPTIONAL REGULATOR HEXR-RELATED"/>
    <property type="match status" value="1"/>
</dbReference>
<dbReference type="Gene3D" id="3.40.50.10490">
    <property type="entry name" value="Glucose-6-phosphate isomerase like protein, domain 1"/>
    <property type="match status" value="1"/>
</dbReference>
<dbReference type="PROSITE" id="PS51071">
    <property type="entry name" value="HTH_RPIR"/>
    <property type="match status" value="1"/>
</dbReference>
<dbReference type="InterPro" id="IPR009057">
    <property type="entry name" value="Homeodomain-like_sf"/>
</dbReference>
<keyword evidence="1" id="KW-0805">Transcription regulation</keyword>
<dbReference type="InterPro" id="IPR001347">
    <property type="entry name" value="SIS_dom"/>
</dbReference>
<dbReference type="InterPro" id="IPR035472">
    <property type="entry name" value="RpiR-like_SIS"/>
</dbReference>
<dbReference type="InterPro" id="IPR046348">
    <property type="entry name" value="SIS_dom_sf"/>
</dbReference>
<feature type="domain" description="HTH rpiR-type" evidence="4">
    <location>
        <begin position="3"/>
        <end position="79"/>
    </location>
</feature>
<feature type="domain" description="SIS" evidence="5">
    <location>
        <begin position="124"/>
        <end position="264"/>
    </location>
</feature>
<dbReference type="InterPro" id="IPR000281">
    <property type="entry name" value="HTH_RpiR"/>
</dbReference>
<evidence type="ECO:0000256" key="2">
    <source>
        <dbReference type="ARBA" id="ARBA00023125"/>
    </source>
</evidence>
<dbReference type="GO" id="GO:0003677">
    <property type="term" value="F:DNA binding"/>
    <property type="evidence" value="ECO:0007669"/>
    <property type="project" value="UniProtKB-KW"/>
</dbReference>
<organism evidence="6 7">
    <name type="scientific">Coprococcus eutactus</name>
    <dbReference type="NCBI Taxonomy" id="33043"/>
    <lineage>
        <taxon>Bacteria</taxon>
        <taxon>Bacillati</taxon>
        <taxon>Bacillota</taxon>
        <taxon>Clostridia</taxon>
        <taxon>Lachnospirales</taxon>
        <taxon>Lachnospiraceae</taxon>
        <taxon>Coprococcus</taxon>
    </lineage>
</organism>
<accession>A0A3R5WM21</accession>
<evidence type="ECO:0000259" key="4">
    <source>
        <dbReference type="PROSITE" id="PS51071"/>
    </source>
</evidence>
<evidence type="ECO:0000313" key="7">
    <source>
        <dbReference type="Proteomes" id="UP000283295"/>
    </source>
</evidence>
<dbReference type="Pfam" id="PF01380">
    <property type="entry name" value="SIS"/>
    <property type="match status" value="1"/>
</dbReference>
<dbReference type="Proteomes" id="UP000283295">
    <property type="component" value="Unassembled WGS sequence"/>
</dbReference>
<dbReference type="InterPro" id="IPR036388">
    <property type="entry name" value="WH-like_DNA-bd_sf"/>
</dbReference>
<dbReference type="AlphaFoldDB" id="A0A3R5WM21"/>
<evidence type="ECO:0000313" key="6">
    <source>
        <dbReference type="EMBL" id="RGS34999.1"/>
    </source>
</evidence>
<evidence type="ECO:0000259" key="5">
    <source>
        <dbReference type="PROSITE" id="PS51464"/>
    </source>
</evidence>
<dbReference type="SUPFAM" id="SSF46689">
    <property type="entry name" value="Homeodomain-like"/>
    <property type="match status" value="1"/>
</dbReference>
<keyword evidence="2" id="KW-0238">DNA-binding</keyword>
<dbReference type="OrthoDB" id="63027at2"/>
<dbReference type="GO" id="GO:0097367">
    <property type="term" value="F:carbohydrate derivative binding"/>
    <property type="evidence" value="ECO:0007669"/>
    <property type="project" value="InterPro"/>
</dbReference>
<evidence type="ECO:0000256" key="1">
    <source>
        <dbReference type="ARBA" id="ARBA00023015"/>
    </source>
</evidence>
<evidence type="ECO:0000256" key="3">
    <source>
        <dbReference type="ARBA" id="ARBA00023163"/>
    </source>
</evidence>